<protein>
    <submittedName>
        <fullName evidence="2">Class I SAM-dependent methyltransferase</fullName>
    </submittedName>
</protein>
<proteinExistence type="predicted"/>
<name>A0A369TCA1_9PROT</name>
<dbReference type="SUPFAM" id="SSF53335">
    <property type="entry name" value="S-adenosyl-L-methionine-dependent methyltransferases"/>
    <property type="match status" value="1"/>
</dbReference>
<dbReference type="PANTHER" id="PTHR43591">
    <property type="entry name" value="METHYLTRANSFERASE"/>
    <property type="match status" value="1"/>
</dbReference>
<sequence length="311" mass="33371">MDIAKRGPRNPGKFSEAHLIEGFFPATAMPDRDWWAALWPEPAGVLRALGIRRGMAVVDLCCGDGYFTAPLARIVEGQVHAVDIDPAMIEQTRAALKAAGASALSLICADARDLPDLLPGKADCVLIANTFHGVPDKTGMGRAAVAVLKPRGHLAIVNWRPLPREAEASPSATALMKARWCTRSSCASDRDGQVCRTCAMSAPFASVSTTSATRTRVPAKMGATLWISGSETMSDFCNISAQFLSQWVSLIILRWGVRHHTGDAPVPVVSLCSGDGSDSRNQLTSRFMTLIGAYTARQFTATVCLKNIFQL</sequence>
<reference evidence="2 3" key="1">
    <citation type="submission" date="2018-07" db="EMBL/GenBank/DDBJ databases">
        <title>Venubactetium sediminum gen. nov., sp. nov., isolated from a marine solar saltern.</title>
        <authorList>
            <person name="Wang S."/>
        </authorList>
    </citation>
    <scope>NUCLEOTIDE SEQUENCE [LARGE SCALE GENOMIC DNA]</scope>
    <source>
        <strain evidence="2 3">WD2A32</strain>
    </source>
</reference>
<dbReference type="Gene3D" id="3.40.50.150">
    <property type="entry name" value="Vaccinia Virus protein VP39"/>
    <property type="match status" value="1"/>
</dbReference>
<dbReference type="CDD" id="cd02440">
    <property type="entry name" value="AdoMet_MTases"/>
    <property type="match status" value="1"/>
</dbReference>
<dbReference type="InterPro" id="IPR041698">
    <property type="entry name" value="Methyltransf_25"/>
</dbReference>
<dbReference type="AlphaFoldDB" id="A0A369TCA1"/>
<organism evidence="2 3">
    <name type="scientific">Ferruginivarius sediminum</name>
    <dbReference type="NCBI Taxonomy" id="2661937"/>
    <lineage>
        <taxon>Bacteria</taxon>
        <taxon>Pseudomonadati</taxon>
        <taxon>Pseudomonadota</taxon>
        <taxon>Alphaproteobacteria</taxon>
        <taxon>Rhodospirillales</taxon>
        <taxon>Rhodospirillaceae</taxon>
        <taxon>Ferruginivarius</taxon>
    </lineage>
</organism>
<dbReference type="GO" id="GO:0008168">
    <property type="term" value="F:methyltransferase activity"/>
    <property type="evidence" value="ECO:0007669"/>
    <property type="project" value="UniProtKB-KW"/>
</dbReference>
<keyword evidence="2" id="KW-0489">Methyltransferase</keyword>
<evidence type="ECO:0000259" key="1">
    <source>
        <dbReference type="Pfam" id="PF13649"/>
    </source>
</evidence>
<keyword evidence="3" id="KW-1185">Reference proteome</keyword>
<keyword evidence="2" id="KW-0808">Transferase</keyword>
<feature type="domain" description="Methyltransferase" evidence="1">
    <location>
        <begin position="57"/>
        <end position="152"/>
    </location>
</feature>
<accession>A0A369TCA1</accession>
<evidence type="ECO:0000313" key="2">
    <source>
        <dbReference type="EMBL" id="RDD62035.1"/>
    </source>
</evidence>
<dbReference type="EMBL" id="QPMH01000007">
    <property type="protein sequence ID" value="RDD62035.1"/>
    <property type="molecule type" value="Genomic_DNA"/>
</dbReference>
<dbReference type="GO" id="GO:0032259">
    <property type="term" value="P:methylation"/>
    <property type="evidence" value="ECO:0007669"/>
    <property type="project" value="UniProtKB-KW"/>
</dbReference>
<dbReference type="PANTHER" id="PTHR43591:SF24">
    <property type="entry name" value="2-METHOXY-6-POLYPRENYL-1,4-BENZOQUINOL METHYLASE, MITOCHONDRIAL"/>
    <property type="match status" value="1"/>
</dbReference>
<dbReference type="Proteomes" id="UP000253941">
    <property type="component" value="Unassembled WGS sequence"/>
</dbReference>
<dbReference type="Pfam" id="PF13649">
    <property type="entry name" value="Methyltransf_25"/>
    <property type="match status" value="1"/>
</dbReference>
<evidence type="ECO:0000313" key="3">
    <source>
        <dbReference type="Proteomes" id="UP000253941"/>
    </source>
</evidence>
<gene>
    <name evidence="2" type="ORF">DRB17_09335</name>
</gene>
<dbReference type="InterPro" id="IPR029063">
    <property type="entry name" value="SAM-dependent_MTases_sf"/>
</dbReference>
<comment type="caution">
    <text evidence="2">The sequence shown here is derived from an EMBL/GenBank/DDBJ whole genome shotgun (WGS) entry which is preliminary data.</text>
</comment>